<reference evidence="2" key="1">
    <citation type="journal article" date="2023" name="Mol. Phylogenet. Evol.">
        <title>Genome-scale phylogeny and comparative genomics of the fungal order Sordariales.</title>
        <authorList>
            <person name="Hensen N."/>
            <person name="Bonometti L."/>
            <person name="Westerberg I."/>
            <person name="Brannstrom I.O."/>
            <person name="Guillou S."/>
            <person name="Cros-Aarteil S."/>
            <person name="Calhoun S."/>
            <person name="Haridas S."/>
            <person name="Kuo A."/>
            <person name="Mondo S."/>
            <person name="Pangilinan J."/>
            <person name="Riley R."/>
            <person name="LaButti K."/>
            <person name="Andreopoulos B."/>
            <person name="Lipzen A."/>
            <person name="Chen C."/>
            <person name="Yan M."/>
            <person name="Daum C."/>
            <person name="Ng V."/>
            <person name="Clum A."/>
            <person name="Steindorff A."/>
            <person name="Ohm R.A."/>
            <person name="Martin F."/>
            <person name="Silar P."/>
            <person name="Natvig D.O."/>
            <person name="Lalanne C."/>
            <person name="Gautier V."/>
            <person name="Ament-Velasquez S.L."/>
            <person name="Kruys A."/>
            <person name="Hutchinson M.I."/>
            <person name="Powell A.J."/>
            <person name="Barry K."/>
            <person name="Miller A.N."/>
            <person name="Grigoriev I.V."/>
            <person name="Debuchy R."/>
            <person name="Gladieux P."/>
            <person name="Hiltunen Thoren M."/>
            <person name="Johannesson H."/>
        </authorList>
    </citation>
    <scope>NUCLEOTIDE SEQUENCE</scope>
    <source>
        <strain evidence="2">CBS 731.68</strain>
    </source>
</reference>
<dbReference type="AlphaFoldDB" id="A0AAN6TQK5"/>
<feature type="compositionally biased region" description="Polar residues" evidence="1">
    <location>
        <begin position="509"/>
        <end position="518"/>
    </location>
</feature>
<feature type="compositionally biased region" description="Pro residues" evidence="1">
    <location>
        <begin position="686"/>
        <end position="695"/>
    </location>
</feature>
<proteinExistence type="predicted"/>
<feature type="region of interest" description="Disordered" evidence="1">
    <location>
        <begin position="507"/>
        <end position="618"/>
    </location>
</feature>
<dbReference type="Proteomes" id="UP001302602">
    <property type="component" value="Unassembled WGS sequence"/>
</dbReference>
<gene>
    <name evidence="2" type="ORF">N657DRAFT_583047</name>
</gene>
<evidence type="ECO:0000313" key="2">
    <source>
        <dbReference type="EMBL" id="KAK4118774.1"/>
    </source>
</evidence>
<dbReference type="RefSeq" id="XP_062642547.1">
    <property type="nucleotide sequence ID" value="XM_062789649.1"/>
</dbReference>
<feature type="compositionally biased region" description="Low complexity" evidence="1">
    <location>
        <begin position="540"/>
        <end position="552"/>
    </location>
</feature>
<evidence type="ECO:0000313" key="3">
    <source>
        <dbReference type="Proteomes" id="UP001302602"/>
    </source>
</evidence>
<reference evidence="2" key="2">
    <citation type="submission" date="2023-05" db="EMBL/GenBank/DDBJ databases">
        <authorList>
            <consortium name="Lawrence Berkeley National Laboratory"/>
            <person name="Steindorff A."/>
            <person name="Hensen N."/>
            <person name="Bonometti L."/>
            <person name="Westerberg I."/>
            <person name="Brannstrom I.O."/>
            <person name="Guillou S."/>
            <person name="Cros-Aarteil S."/>
            <person name="Calhoun S."/>
            <person name="Haridas S."/>
            <person name="Kuo A."/>
            <person name="Mondo S."/>
            <person name="Pangilinan J."/>
            <person name="Riley R."/>
            <person name="Labutti K."/>
            <person name="Andreopoulos B."/>
            <person name="Lipzen A."/>
            <person name="Chen C."/>
            <person name="Yanf M."/>
            <person name="Daum C."/>
            <person name="Ng V."/>
            <person name="Clum A."/>
            <person name="Ohm R."/>
            <person name="Martin F."/>
            <person name="Silar P."/>
            <person name="Natvig D."/>
            <person name="Lalanne C."/>
            <person name="Gautier V."/>
            <person name="Ament-Velasquez S.L."/>
            <person name="Kruys A."/>
            <person name="Hutchinson M.I."/>
            <person name="Powell A.J."/>
            <person name="Barry K."/>
            <person name="Miller A.N."/>
            <person name="Grigoriev I.V."/>
            <person name="Debuchy R."/>
            <person name="Gladieux P."/>
            <person name="Thoren M.H."/>
            <person name="Johannesson H."/>
        </authorList>
    </citation>
    <scope>NUCLEOTIDE SEQUENCE</scope>
    <source>
        <strain evidence="2">CBS 731.68</strain>
    </source>
</reference>
<accession>A0AAN6TQK5</accession>
<feature type="compositionally biased region" description="Polar residues" evidence="1">
    <location>
        <begin position="605"/>
        <end position="618"/>
    </location>
</feature>
<feature type="compositionally biased region" description="Acidic residues" evidence="1">
    <location>
        <begin position="316"/>
        <end position="325"/>
    </location>
</feature>
<protein>
    <submittedName>
        <fullName evidence="2">Uncharacterized protein</fullName>
    </submittedName>
</protein>
<sequence length="735" mass="78369">MDDPWGSPWAAPDTDKDQKQLSPIKSDIALPPRAFLSASSSPRIPAAPEQPPWGGDEDGFGEWATASETPPAHSIWAGAWGGSSPNLAATPREDFLSKASPIAWPVSVATPKPRNDSAFRQPSPDPWASGFSSRRPSNEAASTPRLVVEAASPVEAPPDLLGKDGLVIEEGRVWDKTNAVDTSEQSPTEPHQSNTVNPKHIAEDELEEQPASASDSHVRVSVDLAAQNRDYQSSTPSNDKTDQEEERQASPGTSDDEEPKTLRPISRKLSGKVQELVVKFDGLARAASEEREPIQRARSRSPLRVAAGESSSEPSDFGDFEETDQTESLPVAEPSVAETPPELPQVLNTAPAALSSPPPDKTSTPSPIAKFGPLDFPVDLVSLSELFMAPTEPVKTSIVEFELPDHIISDSFAKISERKTWYRISRLGSSRRHNAGDDDNYRRVAWPSSSVHHDTIKIVRRWMEEDSIAGRVALGGGISKTQKNMFGWDSSAEPVALDAVFGKKRASHSRASSLQSLPTAGLKGIDGPARSPLQGPTHRASGSAGPAAASFGWDSSLPAPSAQTDEVNMEAKPPDGTAATVPRSHGNMVDRGDGDDEWGEMVTSPVASQHATDGSSLQAPVAVPVSAAPVSQELRPVAQVIEDPWGKADFSVFGSDHAESSPSTAKLQRTPAKGPTTASELAPASSMPPPIPARPYPSSTPVRPTRSLVSNAQDAHDETAQRIIASLPDLSYMLR</sequence>
<organism evidence="2 3">
    <name type="scientific">Parathielavia appendiculata</name>
    <dbReference type="NCBI Taxonomy" id="2587402"/>
    <lineage>
        <taxon>Eukaryota</taxon>
        <taxon>Fungi</taxon>
        <taxon>Dikarya</taxon>
        <taxon>Ascomycota</taxon>
        <taxon>Pezizomycotina</taxon>
        <taxon>Sordariomycetes</taxon>
        <taxon>Sordariomycetidae</taxon>
        <taxon>Sordariales</taxon>
        <taxon>Chaetomiaceae</taxon>
        <taxon>Parathielavia</taxon>
    </lineage>
</organism>
<keyword evidence="3" id="KW-1185">Reference proteome</keyword>
<feature type="compositionally biased region" description="Polar residues" evidence="1">
    <location>
        <begin position="229"/>
        <end position="238"/>
    </location>
</feature>
<comment type="caution">
    <text evidence="2">The sequence shown here is derived from an EMBL/GenBank/DDBJ whole genome shotgun (WGS) entry which is preliminary data.</text>
</comment>
<feature type="region of interest" description="Disordered" evidence="1">
    <location>
        <begin position="648"/>
        <end position="716"/>
    </location>
</feature>
<feature type="compositionally biased region" description="Low complexity" evidence="1">
    <location>
        <begin position="37"/>
        <end position="47"/>
    </location>
</feature>
<feature type="compositionally biased region" description="Polar residues" evidence="1">
    <location>
        <begin position="179"/>
        <end position="197"/>
    </location>
</feature>
<dbReference type="GeneID" id="87826419"/>
<dbReference type="EMBL" id="MU853260">
    <property type="protein sequence ID" value="KAK4118774.1"/>
    <property type="molecule type" value="Genomic_DNA"/>
</dbReference>
<name>A0AAN6TQK5_9PEZI</name>
<feature type="compositionally biased region" description="Polar residues" evidence="1">
    <location>
        <begin position="130"/>
        <end position="141"/>
    </location>
</feature>
<evidence type="ECO:0000256" key="1">
    <source>
        <dbReference type="SAM" id="MobiDB-lite"/>
    </source>
</evidence>
<feature type="region of interest" description="Disordered" evidence="1">
    <location>
        <begin position="1"/>
        <end position="368"/>
    </location>
</feature>